<dbReference type="EMBL" id="KI912118">
    <property type="protein sequence ID" value="ETS75790.1"/>
    <property type="molecule type" value="Genomic_DNA"/>
</dbReference>
<dbReference type="InterPro" id="IPR029058">
    <property type="entry name" value="AB_hydrolase_fold"/>
</dbReference>
<dbReference type="OrthoDB" id="3248508at2759"/>
<proteinExistence type="predicted"/>
<evidence type="ECO:0000313" key="2">
    <source>
        <dbReference type="EMBL" id="ETS75790.1"/>
    </source>
</evidence>
<dbReference type="STRING" id="1229662.W3WPH2"/>
<reference evidence="3" key="1">
    <citation type="journal article" date="2015" name="BMC Genomics">
        <title>Genomic and transcriptomic analysis of the endophytic fungus Pestalotiopsis fici reveals its lifestyle and high potential for synthesis of natural products.</title>
        <authorList>
            <person name="Wang X."/>
            <person name="Zhang X."/>
            <person name="Liu L."/>
            <person name="Xiang M."/>
            <person name="Wang W."/>
            <person name="Sun X."/>
            <person name="Che Y."/>
            <person name="Guo L."/>
            <person name="Liu G."/>
            <person name="Guo L."/>
            <person name="Wang C."/>
            <person name="Yin W.B."/>
            <person name="Stadler M."/>
            <person name="Zhang X."/>
            <person name="Liu X."/>
        </authorList>
    </citation>
    <scope>NUCLEOTIDE SEQUENCE [LARGE SCALE GENOMIC DNA]</scope>
    <source>
        <strain evidence="3">W106-1 / CGMCC3.15140</strain>
    </source>
</reference>
<dbReference type="SUPFAM" id="SSF53474">
    <property type="entry name" value="alpha/beta-Hydrolases"/>
    <property type="match status" value="1"/>
</dbReference>
<dbReference type="KEGG" id="pfy:PFICI_12734"/>
<dbReference type="eggNOG" id="ENOG502RY95">
    <property type="taxonomic scope" value="Eukaryota"/>
</dbReference>
<dbReference type="PANTHER" id="PTHR47842">
    <property type="entry name" value="EXPRESSED PROTEIN"/>
    <property type="match status" value="1"/>
</dbReference>
<gene>
    <name evidence="2" type="ORF">PFICI_12734</name>
</gene>
<accession>W3WPH2</accession>
<dbReference type="OMA" id="QWILEIT"/>
<dbReference type="PANTHER" id="PTHR47842:SF3">
    <property type="entry name" value="DUF676 DOMAIN-CONTAINING PROTEIN"/>
    <property type="match status" value="1"/>
</dbReference>
<dbReference type="GeneID" id="19277747"/>
<name>W3WPH2_PESFW</name>
<evidence type="ECO:0008006" key="4">
    <source>
        <dbReference type="Google" id="ProtNLM"/>
    </source>
</evidence>
<organism evidence="2 3">
    <name type="scientific">Pestalotiopsis fici (strain W106-1 / CGMCC3.15140)</name>
    <dbReference type="NCBI Taxonomy" id="1229662"/>
    <lineage>
        <taxon>Eukaryota</taxon>
        <taxon>Fungi</taxon>
        <taxon>Dikarya</taxon>
        <taxon>Ascomycota</taxon>
        <taxon>Pezizomycotina</taxon>
        <taxon>Sordariomycetes</taxon>
        <taxon>Xylariomycetidae</taxon>
        <taxon>Amphisphaeriales</taxon>
        <taxon>Sporocadaceae</taxon>
        <taxon>Pestalotiopsis</taxon>
    </lineage>
</organism>
<feature type="region of interest" description="Disordered" evidence="1">
    <location>
        <begin position="211"/>
        <end position="230"/>
    </location>
</feature>
<evidence type="ECO:0000256" key="1">
    <source>
        <dbReference type="SAM" id="MobiDB-lite"/>
    </source>
</evidence>
<keyword evidence="3" id="KW-1185">Reference proteome</keyword>
<sequence length="466" mass="52622">MDTPKEPYTGSSLDVPQKLGHQGLDADVSNMLAMDPRLSSTQSLTPSIIDTRQGPRRRLLIIYIHGFIGNDDSFHSFPVHVHRYLRQKLASTHAIHSKIYPRYKTYKAFHLARDNFSEWLALHESPSTDVVLVGHSMGGLLAADVVLMKKPSPDGGYCRKHRILGTVNMDVPFYGVQNSVILTGILSPFRPKPRPGDMSDVIRLHQSTSQIFKPQSPEGSPTASLTQQRSTSSLRNFYLKGSSTLDPNYNPHFSNDLRIMDRGWWKNIEHFVKKHRAEGLLHAGFRHLKAHFEFGSCLLDSQRLRLRYKQLRKLEDAGPSGVINESLQPSTDSERCRFIQFYTVCHKGRAPSTSAADNFSIHSKASRQTGSTDISHIPHYGVTEQNDGMPENSCSPMPETPRKELLFCKLAREEDGQIDRLWKRVTMATTDEISAHTMLFMPGPHYGDLVDRVGEIVAQWILEITP</sequence>
<protein>
    <recommendedName>
        <fullName evidence="4">DUF676 domain-containing protein</fullName>
    </recommendedName>
</protein>
<evidence type="ECO:0000313" key="3">
    <source>
        <dbReference type="Proteomes" id="UP000030651"/>
    </source>
</evidence>
<dbReference type="Proteomes" id="UP000030651">
    <property type="component" value="Unassembled WGS sequence"/>
</dbReference>
<dbReference type="HOGENOM" id="CLU_008869_1_0_1"/>
<dbReference type="InParanoid" id="W3WPH2"/>
<dbReference type="RefSeq" id="XP_007839506.1">
    <property type="nucleotide sequence ID" value="XM_007841315.1"/>
</dbReference>
<dbReference type="Gene3D" id="3.40.50.1820">
    <property type="entry name" value="alpha/beta hydrolase"/>
    <property type="match status" value="1"/>
</dbReference>
<dbReference type="AlphaFoldDB" id="W3WPH2"/>